<evidence type="ECO:0000256" key="14">
    <source>
        <dbReference type="ARBA" id="ARBA00023310"/>
    </source>
</evidence>
<dbReference type="VEuPathDB" id="HostDB:ENSMMUG00000030408"/>
<keyword evidence="11" id="KW-0406">Ion transport</keyword>
<keyword evidence="13" id="KW-0472">Membrane</keyword>
<evidence type="ECO:0000256" key="11">
    <source>
        <dbReference type="ARBA" id="ARBA00023065"/>
    </source>
</evidence>
<reference evidence="19" key="2">
    <citation type="submission" date="2019-01" db="EMBL/GenBank/DDBJ databases">
        <authorList>
            <person name="Graves T."/>
            <person name="Eichler E.E."/>
            <person name="Wilson R.K."/>
        </authorList>
    </citation>
    <scope>NUCLEOTIDE SEQUENCE [LARGE SCALE GENOMIC DNA]</scope>
    <source>
        <strain evidence="19">17573</strain>
    </source>
</reference>
<keyword evidence="8" id="KW-0999">Mitochondrion inner membrane</keyword>
<comment type="function">
    <text evidence="16">Subunit f, of the mitochondrial membrane ATP synthase complex (F(1)F(0) ATP synthase or Complex V) that produces ATP from ADP in the presence of a proton gradient across the membrane which is generated by electron transport complexes of the respiratory chain. ATP synthase complex consist of a soluble F(1) head domain - the catalytic core - and a membrane F(1) domain - the membrane proton channel. These two domains are linked by a central stalk rotating inside the F(1) region and a stationary peripheral stalk. During catalysis, ATP synthesis in the catalytic domain of F(1) is coupled via a rotary mechanism of the central stalk subunits to proton translocation. In vivo, can only synthesize ATP although its ATP hydrolase activity can be activated artificially in vitro. Part of the complex F(0) domain.</text>
</comment>
<proteinExistence type="inferred from homology"/>
<evidence type="ECO:0000256" key="2">
    <source>
        <dbReference type="ARBA" id="ARBA00005895"/>
    </source>
</evidence>
<keyword evidence="14" id="KW-0066">ATP synthesis</keyword>
<comment type="subunit">
    <text evidence="17">Component of the ATP synthase complex composed at least of ATP5F1A/subunit alpha, ATP5F1B/subunit beta, ATP5MC1/subunit c (homooctomer), MT-ATP6/subunit a, MT-ATP8/subunit 8, ATP5ME/subunit e, ATP5MF/subunit f, ATP5MG/subunit g, ATP5MK/subunit k, ATP5MJ/subunit j, ATP5F1C/subunit gamma, ATP5F1D/subunit delta, ATP5F1E/subunit epsilon, ATP5PF/subunit F6, ATP5PB/subunit b, ATP5PD/subunit d, ATP5PO/subunit OSCP. ATP synthase complex consists of a soluble F(1) head domain (subunits alpha(3) and beta(3)) - the catalytic core - and a membrane F(0) domain - the membrane proton channel (subunits c, a, 8, e, f, g, k and j). These two domains are linked by a central stalk (subunits gamma, delta, and epsilon) rotating inside the F1 region and a stationary peripheral stalk (subunits F6, b, d, and OSCP).</text>
</comment>
<keyword evidence="10" id="KW-0007">Acetylation</keyword>
<protein>
    <recommendedName>
        <fullName evidence="18">ATP synthase F(0) complex subunit f, mitochondrial</fullName>
    </recommendedName>
    <alternativeName>
        <fullName evidence="15">ATP synthase membrane subunit f</fullName>
    </alternativeName>
</protein>
<evidence type="ECO:0000313" key="19">
    <source>
        <dbReference type="Ensembl" id="ENSMMUP00000048538.2"/>
    </source>
</evidence>
<keyword evidence="20" id="KW-1185">Reference proteome</keyword>
<evidence type="ECO:0000256" key="15">
    <source>
        <dbReference type="ARBA" id="ARBA00032201"/>
    </source>
</evidence>
<evidence type="ECO:0000256" key="5">
    <source>
        <dbReference type="ARBA" id="ARBA00022553"/>
    </source>
</evidence>
<organism evidence="19 20">
    <name type="scientific">Macaca mulatta</name>
    <name type="common">Rhesus macaque</name>
    <dbReference type="NCBI Taxonomy" id="9544"/>
    <lineage>
        <taxon>Eukaryota</taxon>
        <taxon>Metazoa</taxon>
        <taxon>Chordata</taxon>
        <taxon>Craniata</taxon>
        <taxon>Vertebrata</taxon>
        <taxon>Euteleostomi</taxon>
        <taxon>Mammalia</taxon>
        <taxon>Eutheria</taxon>
        <taxon>Euarchontoglires</taxon>
        <taxon>Primates</taxon>
        <taxon>Haplorrhini</taxon>
        <taxon>Catarrhini</taxon>
        <taxon>Cercopithecidae</taxon>
        <taxon>Cercopithecinae</taxon>
        <taxon>Macaca</taxon>
    </lineage>
</organism>
<evidence type="ECO:0000313" key="20">
    <source>
        <dbReference type="Proteomes" id="UP000006718"/>
    </source>
</evidence>
<evidence type="ECO:0000256" key="3">
    <source>
        <dbReference type="ARBA" id="ARBA00022448"/>
    </source>
</evidence>
<dbReference type="GO" id="GO:0045259">
    <property type="term" value="C:proton-transporting ATP synthase complex"/>
    <property type="evidence" value="ECO:0007669"/>
    <property type="project" value="UniProtKB-KW"/>
</dbReference>
<name>A0A1D5QKG5_MACMU</name>
<evidence type="ECO:0000256" key="17">
    <source>
        <dbReference type="ARBA" id="ARBA00064647"/>
    </source>
</evidence>
<dbReference type="ExpressionAtlas" id="A0A1D5QKG5">
    <property type="expression patterns" value="baseline and differential"/>
</dbReference>
<reference evidence="19" key="4">
    <citation type="submission" date="2025-09" db="UniProtKB">
        <authorList>
            <consortium name="Ensembl"/>
        </authorList>
    </citation>
    <scope>IDENTIFICATION</scope>
    <source>
        <strain evidence="19">17573</strain>
    </source>
</reference>
<keyword evidence="6" id="KW-0812">Transmembrane</keyword>
<evidence type="ECO:0000256" key="9">
    <source>
        <dbReference type="ARBA" id="ARBA00022989"/>
    </source>
</evidence>
<accession>A0A1D5QKG5</accession>
<dbReference type="Pfam" id="PF10206">
    <property type="entry name" value="WRW"/>
    <property type="match status" value="1"/>
</dbReference>
<keyword evidence="12" id="KW-0496">Mitochondrion</keyword>
<evidence type="ECO:0000256" key="16">
    <source>
        <dbReference type="ARBA" id="ARBA00054012"/>
    </source>
</evidence>
<dbReference type="GO" id="GO:0005743">
    <property type="term" value="C:mitochondrial inner membrane"/>
    <property type="evidence" value="ECO:0007669"/>
    <property type="project" value="UniProtKB-SubCell"/>
</dbReference>
<dbReference type="GO" id="GO:1902600">
    <property type="term" value="P:proton transmembrane transport"/>
    <property type="evidence" value="ECO:0007669"/>
    <property type="project" value="UniProtKB-KW"/>
</dbReference>
<dbReference type="Ensembl" id="ENSMMUT00000068463.2">
    <property type="protein sequence ID" value="ENSMMUP00000048538.2"/>
    <property type="gene ID" value="ENSMMUG00000030408.3"/>
</dbReference>
<dbReference type="InterPro" id="IPR019344">
    <property type="entry name" value="F1F0-ATPsyn_F_prd"/>
</dbReference>
<dbReference type="GO" id="GO:0006754">
    <property type="term" value="P:ATP biosynthetic process"/>
    <property type="evidence" value="ECO:0007669"/>
    <property type="project" value="UniProtKB-KW"/>
</dbReference>
<sequence>MASVVPVKDKKLLEVKLGELPSWILMRDFSPSGILGAFQRGYYRYYNKYINVKKGSISGITMVLACYVLFNYSISYKHLSECLCSILPSVSQERVVVTDFIRDSSPPSSEAERPLVNPLCFHLKELEGPIRVQYVGYCLNEKIVTRTQENHNEARVKRILRSIL</sequence>
<evidence type="ECO:0000256" key="10">
    <source>
        <dbReference type="ARBA" id="ARBA00022990"/>
    </source>
</evidence>
<evidence type="ECO:0000256" key="8">
    <source>
        <dbReference type="ARBA" id="ARBA00022792"/>
    </source>
</evidence>
<evidence type="ECO:0000256" key="6">
    <source>
        <dbReference type="ARBA" id="ARBA00022692"/>
    </source>
</evidence>
<comment type="similarity">
    <text evidence="2">Belongs to the ATPase F chain family.</text>
</comment>
<evidence type="ECO:0000256" key="12">
    <source>
        <dbReference type="ARBA" id="ARBA00023128"/>
    </source>
</evidence>
<keyword evidence="5" id="KW-0597">Phosphoprotein</keyword>
<reference evidence="20" key="1">
    <citation type="journal article" date="2007" name="Science">
        <title>Evolutionary and biomedical insights from the rhesus macaque genome.</title>
        <authorList>
            <person name="Gibbs R.A."/>
            <person name="Rogers J."/>
            <person name="Katze M.G."/>
            <person name="Bumgarner R."/>
            <person name="Weinstock G.M."/>
            <person name="Mardis E.R."/>
            <person name="Remington K.A."/>
            <person name="Strausberg R.L."/>
            <person name="Venter J.C."/>
            <person name="Wilson R.K."/>
            <person name="Batzer M.A."/>
            <person name="Bustamante C.D."/>
            <person name="Eichler E.E."/>
            <person name="Hahn M.W."/>
            <person name="Hardison R.C."/>
            <person name="Makova K.D."/>
            <person name="Miller W."/>
            <person name="Milosavljevic A."/>
            <person name="Palermo R.E."/>
            <person name="Siepel A."/>
            <person name="Sikela J.M."/>
            <person name="Attaway T."/>
            <person name="Bell S."/>
            <person name="Bernard K.E."/>
            <person name="Buhay C.J."/>
            <person name="Chandrabose M.N."/>
            <person name="Dao M."/>
            <person name="Davis C."/>
            <person name="Delehaunty K.D."/>
            <person name="Ding Y."/>
            <person name="Dinh H.H."/>
            <person name="Dugan-Rocha S."/>
            <person name="Fulton L.A."/>
            <person name="Gabisi R.A."/>
            <person name="Garner T.T."/>
            <person name="Godfrey J."/>
            <person name="Hawes A.C."/>
            <person name="Hernandez J."/>
            <person name="Hines S."/>
            <person name="Holder M."/>
            <person name="Hume J."/>
            <person name="Jhangiani S.N."/>
            <person name="Joshi V."/>
            <person name="Khan Z.M."/>
            <person name="Kirkness E.F."/>
            <person name="Cree A."/>
            <person name="Fowler R.G."/>
            <person name="Lee S."/>
            <person name="Lewis L.R."/>
            <person name="Li Z."/>
            <person name="Liu Y.-S."/>
            <person name="Moore S.M."/>
            <person name="Muzny D."/>
            <person name="Nazareth L.V."/>
            <person name="Ngo D.N."/>
            <person name="Okwuonu G.O."/>
            <person name="Pai G."/>
            <person name="Parker D."/>
            <person name="Paul H.A."/>
            <person name="Pfannkoch C."/>
            <person name="Pohl C.S."/>
            <person name="Rogers Y.-H.C."/>
            <person name="Ruiz S.J."/>
            <person name="Sabo A."/>
            <person name="Santibanez J."/>
            <person name="Schneider B.W."/>
            <person name="Smith S.M."/>
            <person name="Sodergren E."/>
            <person name="Svatek A.F."/>
            <person name="Utterback T.R."/>
            <person name="Vattathil S."/>
            <person name="Warren W."/>
            <person name="White C.S."/>
            <person name="Chinwalla A.T."/>
            <person name="Feng Y."/>
            <person name="Halpern A.L."/>
            <person name="Hillier L.W."/>
            <person name="Huang X."/>
            <person name="Minx P."/>
            <person name="Nelson J.O."/>
            <person name="Pepin K.H."/>
            <person name="Qin X."/>
            <person name="Sutton G.G."/>
            <person name="Venter E."/>
            <person name="Walenz B.P."/>
            <person name="Wallis J.W."/>
            <person name="Worley K.C."/>
            <person name="Yang S.-P."/>
            <person name="Jones S.M."/>
            <person name="Marra M.A."/>
            <person name="Rocchi M."/>
            <person name="Schein J.E."/>
            <person name="Baertsch R."/>
            <person name="Clarke L."/>
            <person name="Csuros M."/>
            <person name="Glasscock J."/>
            <person name="Harris R.A."/>
            <person name="Havlak P."/>
            <person name="Jackson A.R."/>
            <person name="Jiang H."/>
            <person name="Liu Y."/>
            <person name="Messina D.N."/>
            <person name="Shen Y."/>
            <person name="Song H.X.-Z."/>
            <person name="Wylie T."/>
            <person name="Zhang L."/>
            <person name="Birney E."/>
            <person name="Han K."/>
            <person name="Konkel M.K."/>
            <person name="Lee J."/>
            <person name="Smit A.F.A."/>
            <person name="Ullmer B."/>
            <person name="Wang H."/>
            <person name="Xing J."/>
            <person name="Burhans R."/>
            <person name="Cheng Z."/>
            <person name="Karro J.E."/>
            <person name="Ma J."/>
            <person name="Raney B."/>
            <person name="She X."/>
            <person name="Cox M.J."/>
            <person name="Demuth J.P."/>
            <person name="Dumas L.J."/>
            <person name="Han S.-G."/>
            <person name="Hopkins J."/>
            <person name="Karimpour-Fard A."/>
            <person name="Kim Y.H."/>
            <person name="Pollack J.R."/>
            <person name="Vinar T."/>
            <person name="Addo-Quaye C."/>
            <person name="Degenhardt J."/>
            <person name="Denby A."/>
            <person name="Hubisz M.J."/>
            <person name="Indap A."/>
            <person name="Kosiol C."/>
            <person name="Lahn B.T."/>
            <person name="Lawson H.A."/>
            <person name="Marklein A."/>
            <person name="Nielsen R."/>
            <person name="Vallender E.J."/>
            <person name="Clark A.G."/>
            <person name="Ferguson B."/>
            <person name="Hernandez R.D."/>
            <person name="Hirani K."/>
            <person name="Kehrer-Sawatzki H."/>
            <person name="Kolb J."/>
            <person name="Patil S."/>
            <person name="Pu L.-L."/>
            <person name="Ren Y."/>
            <person name="Smith D.G."/>
            <person name="Wheeler D.A."/>
            <person name="Schenck I."/>
            <person name="Ball E.V."/>
            <person name="Chen R."/>
            <person name="Cooper D.N."/>
            <person name="Giardine B."/>
            <person name="Hsu F."/>
            <person name="Kent W.J."/>
            <person name="Lesk A."/>
            <person name="Nelson D.L."/>
            <person name="O'brien W.E."/>
            <person name="Pruefer K."/>
            <person name="Stenson P.D."/>
            <person name="Wallace J.C."/>
            <person name="Ke H."/>
            <person name="Liu X.-M."/>
            <person name="Wang P."/>
            <person name="Xiang A.P."/>
            <person name="Yang F."/>
            <person name="Barber G.P."/>
            <person name="Haussler D."/>
            <person name="Karolchik D."/>
            <person name="Kern A.D."/>
            <person name="Kuhn R.M."/>
            <person name="Smith K.E."/>
            <person name="Zwieg A.S."/>
        </authorList>
    </citation>
    <scope>NUCLEOTIDE SEQUENCE [LARGE SCALE GENOMIC DNA]</scope>
    <source>
        <strain evidence="20">17573</strain>
    </source>
</reference>
<dbReference type="GeneTree" id="ENSGT00940000153974"/>
<evidence type="ECO:0000256" key="13">
    <source>
        <dbReference type="ARBA" id="ARBA00023136"/>
    </source>
</evidence>
<keyword evidence="3" id="KW-0813">Transport</keyword>
<evidence type="ECO:0000256" key="4">
    <source>
        <dbReference type="ARBA" id="ARBA00022547"/>
    </source>
</evidence>
<evidence type="ECO:0000256" key="18">
    <source>
        <dbReference type="ARBA" id="ARBA00070733"/>
    </source>
</evidence>
<gene>
    <name evidence="19" type="primary">ATP5MF</name>
</gene>
<dbReference type="PANTHER" id="PTHR13080:SF16">
    <property type="entry name" value="ATP SYNTHASE SUBUNIT F, MITOCHONDRIAL"/>
    <property type="match status" value="1"/>
</dbReference>
<reference evidence="19" key="3">
    <citation type="submission" date="2025-08" db="UniProtKB">
        <authorList>
            <consortium name="Ensembl"/>
        </authorList>
    </citation>
    <scope>IDENTIFICATION</scope>
    <source>
        <strain evidence="19">17573</strain>
    </source>
</reference>
<keyword evidence="4" id="KW-0138">CF(0)</keyword>
<dbReference type="Proteomes" id="UP000006718">
    <property type="component" value="Chromosome 3"/>
</dbReference>
<evidence type="ECO:0000256" key="7">
    <source>
        <dbReference type="ARBA" id="ARBA00022781"/>
    </source>
</evidence>
<dbReference type="PANTHER" id="PTHR13080">
    <property type="entry name" value="ATP SYNTHASE F CHAIN, MITOCHONDRIAL-RELATED"/>
    <property type="match status" value="1"/>
</dbReference>
<evidence type="ECO:0000256" key="1">
    <source>
        <dbReference type="ARBA" id="ARBA00004434"/>
    </source>
</evidence>
<keyword evidence="9" id="KW-1133">Transmembrane helix</keyword>
<keyword evidence="7" id="KW-0375">Hydrogen ion transport</keyword>
<dbReference type="AlphaFoldDB" id="A0A1D5QKG5"/>
<comment type="subcellular location">
    <subcellularLocation>
        <location evidence="1">Mitochondrion inner membrane</location>
        <topology evidence="1">Single-pass membrane protein</topology>
    </subcellularLocation>
</comment>
<dbReference type="Bgee" id="ENSMMUG00000030408">
    <property type="expression patterns" value="Expressed in prefrontal cortex and 20 other cell types or tissues"/>
</dbReference>